<name>A0A7W7YT58_9HYPH</name>
<evidence type="ECO:0008006" key="3">
    <source>
        <dbReference type="Google" id="ProtNLM"/>
    </source>
</evidence>
<protein>
    <recommendedName>
        <fullName evidence="3">HK97 gp10 family phage protein</fullName>
    </recommendedName>
</protein>
<keyword evidence="2" id="KW-1185">Reference proteome</keyword>
<organism evidence="1 2">
    <name type="scientific">Shinella fusca</name>
    <dbReference type="NCBI Taxonomy" id="544480"/>
    <lineage>
        <taxon>Bacteria</taxon>
        <taxon>Pseudomonadati</taxon>
        <taxon>Pseudomonadota</taxon>
        <taxon>Alphaproteobacteria</taxon>
        <taxon>Hyphomicrobiales</taxon>
        <taxon>Rhizobiaceae</taxon>
        <taxon>Shinella</taxon>
    </lineage>
</organism>
<dbReference type="AlphaFoldDB" id="A0A7W7YT58"/>
<reference evidence="1 2" key="1">
    <citation type="submission" date="2020-08" db="EMBL/GenBank/DDBJ databases">
        <title>Genomic Encyclopedia of Type Strains, Phase IV (KMG-IV): sequencing the most valuable type-strain genomes for metagenomic binning, comparative biology and taxonomic classification.</title>
        <authorList>
            <person name="Goeker M."/>
        </authorList>
    </citation>
    <scope>NUCLEOTIDE SEQUENCE [LARGE SCALE GENOMIC DNA]</scope>
    <source>
        <strain evidence="1 2">DSM 21319</strain>
    </source>
</reference>
<gene>
    <name evidence="1" type="ORF">HNQ66_001316</name>
</gene>
<dbReference type="Proteomes" id="UP000535406">
    <property type="component" value="Unassembled WGS sequence"/>
</dbReference>
<sequence>MTKVLGLARLNKKLQKLPAAAEAAIRAAMEQGANEIVALMKSLVAVDSGDLRDSIGWTWGERPKYSQAIASVKSADGKLALTIFAGNSKVRYAHLVEFATAAHENGGIYAGTMHPGTKAQPFFFVSWRALRRRTKSRITRAITKSAKAVAAGR</sequence>
<dbReference type="EMBL" id="JACHIK010000003">
    <property type="protein sequence ID" value="MBB5041933.1"/>
    <property type="molecule type" value="Genomic_DNA"/>
</dbReference>
<dbReference type="Pfam" id="PF04883">
    <property type="entry name" value="HK97-gp10_like"/>
    <property type="match status" value="1"/>
</dbReference>
<accession>A0A7W7YT58</accession>
<proteinExistence type="predicted"/>
<evidence type="ECO:0000313" key="2">
    <source>
        <dbReference type="Proteomes" id="UP000535406"/>
    </source>
</evidence>
<dbReference type="RefSeq" id="WP_184142051.1">
    <property type="nucleotide sequence ID" value="NZ_JACHIK010000003.1"/>
</dbReference>
<comment type="caution">
    <text evidence="1">The sequence shown here is derived from an EMBL/GenBank/DDBJ whole genome shotgun (WGS) entry which is preliminary data.</text>
</comment>
<dbReference type="InterPro" id="IPR010064">
    <property type="entry name" value="HK97-gp10_tail"/>
</dbReference>
<evidence type="ECO:0000313" key="1">
    <source>
        <dbReference type="EMBL" id="MBB5041933.1"/>
    </source>
</evidence>